<protein>
    <recommendedName>
        <fullName evidence="3">SIMPL domain-containing protein</fullName>
    </recommendedName>
</protein>
<name>A0A9W9MNV5_9EURO</name>
<dbReference type="PANTHER" id="PTHR34387:SF2">
    <property type="entry name" value="SLR1258 PROTEIN"/>
    <property type="match status" value="1"/>
</dbReference>
<comment type="caution">
    <text evidence="1">The sequence shown here is derived from an EMBL/GenBank/DDBJ whole genome shotgun (WGS) entry which is preliminary data.</text>
</comment>
<organism evidence="1 2">
    <name type="scientific">Penicillium cinerascens</name>
    <dbReference type="NCBI Taxonomy" id="70096"/>
    <lineage>
        <taxon>Eukaryota</taxon>
        <taxon>Fungi</taxon>
        <taxon>Dikarya</taxon>
        <taxon>Ascomycota</taxon>
        <taxon>Pezizomycotina</taxon>
        <taxon>Eurotiomycetes</taxon>
        <taxon>Eurotiomycetidae</taxon>
        <taxon>Eurotiales</taxon>
        <taxon>Aspergillaceae</taxon>
        <taxon>Penicillium</taxon>
    </lineage>
</organism>
<dbReference type="Proteomes" id="UP001150904">
    <property type="component" value="Unassembled WGS sequence"/>
</dbReference>
<evidence type="ECO:0000313" key="1">
    <source>
        <dbReference type="EMBL" id="KAJ5204791.1"/>
    </source>
</evidence>
<dbReference type="GO" id="GO:0006974">
    <property type="term" value="P:DNA damage response"/>
    <property type="evidence" value="ECO:0007669"/>
    <property type="project" value="TreeGrafter"/>
</dbReference>
<dbReference type="InterPro" id="IPR007497">
    <property type="entry name" value="SIMPL/DUF541"/>
</dbReference>
<dbReference type="Pfam" id="PF04402">
    <property type="entry name" value="SIMPL"/>
    <property type="match status" value="1"/>
</dbReference>
<reference evidence="1" key="1">
    <citation type="submission" date="2022-12" db="EMBL/GenBank/DDBJ databases">
        <authorList>
            <person name="Petersen C."/>
        </authorList>
    </citation>
    <scope>NUCLEOTIDE SEQUENCE</scope>
    <source>
        <strain evidence="1">IBT 15544</strain>
    </source>
</reference>
<reference evidence="1" key="2">
    <citation type="journal article" date="2023" name="IMA Fungus">
        <title>Comparative genomic study of the Penicillium genus elucidates a diverse pangenome and 15 lateral gene transfer events.</title>
        <authorList>
            <person name="Petersen C."/>
            <person name="Sorensen T."/>
            <person name="Nielsen M.R."/>
            <person name="Sondergaard T.E."/>
            <person name="Sorensen J.L."/>
            <person name="Fitzpatrick D.A."/>
            <person name="Frisvad J.C."/>
            <person name="Nielsen K.L."/>
        </authorList>
    </citation>
    <scope>NUCLEOTIDE SEQUENCE</scope>
    <source>
        <strain evidence="1">IBT 15544</strain>
    </source>
</reference>
<dbReference type="Gene3D" id="3.30.110.170">
    <property type="entry name" value="Protein of unknown function (DUF541), domain 1"/>
    <property type="match status" value="1"/>
</dbReference>
<evidence type="ECO:0000313" key="2">
    <source>
        <dbReference type="Proteomes" id="UP001150904"/>
    </source>
</evidence>
<dbReference type="RefSeq" id="XP_058309270.1">
    <property type="nucleotide sequence ID" value="XM_058452732.1"/>
</dbReference>
<accession>A0A9W9MNV5</accession>
<dbReference type="GeneID" id="83180033"/>
<dbReference type="Gene3D" id="3.30.70.2970">
    <property type="entry name" value="Protein of unknown function (DUF541), domain 2"/>
    <property type="match status" value="1"/>
</dbReference>
<dbReference type="AlphaFoldDB" id="A0A9W9MNV5"/>
<sequence length="238" mass="26089">MAPLTINVSGESIISRHPERAVLHLAVKSDGPEQETVSKDVTTTSNDLHQLFKGLSPKNDNGYSDVDAAVTTFSSTLLRTWSIVPTDDKNKPLNRVHYATSSFEVIFRDFNKLSEIAGMLVAHPKVEINSIDWRLTDATKTALGSESRRLAIRDAVHKANDYAEVIGQEVVAVEINDGGSTSHVRARYMLAAAPVSRARVFTSASPDMPEKDTALDLNPQQIEFTGSVHVKFESVSEK</sequence>
<proteinExistence type="predicted"/>
<keyword evidence="2" id="KW-1185">Reference proteome</keyword>
<gene>
    <name evidence="1" type="ORF">N7498_005670</name>
</gene>
<dbReference type="OrthoDB" id="3335918at2759"/>
<dbReference type="PANTHER" id="PTHR34387">
    <property type="entry name" value="SLR1258 PROTEIN"/>
    <property type="match status" value="1"/>
</dbReference>
<dbReference type="InterPro" id="IPR052022">
    <property type="entry name" value="26kDa_periplasmic_antigen"/>
</dbReference>
<evidence type="ECO:0008006" key="3">
    <source>
        <dbReference type="Google" id="ProtNLM"/>
    </source>
</evidence>
<dbReference type="EMBL" id="JAPQKR010000012">
    <property type="protein sequence ID" value="KAJ5204791.1"/>
    <property type="molecule type" value="Genomic_DNA"/>
</dbReference>